<dbReference type="Proteomes" id="UP001162992">
    <property type="component" value="Chromosome 8"/>
</dbReference>
<gene>
    <name evidence="1" type="ORF">O6H91_08G017300</name>
</gene>
<protein>
    <submittedName>
        <fullName evidence="1">Uncharacterized protein</fullName>
    </submittedName>
</protein>
<accession>A0ACC2CVB5</accession>
<organism evidence="1 2">
    <name type="scientific">Diphasiastrum complanatum</name>
    <name type="common">Issler's clubmoss</name>
    <name type="synonym">Lycopodium complanatum</name>
    <dbReference type="NCBI Taxonomy" id="34168"/>
    <lineage>
        <taxon>Eukaryota</taxon>
        <taxon>Viridiplantae</taxon>
        <taxon>Streptophyta</taxon>
        <taxon>Embryophyta</taxon>
        <taxon>Tracheophyta</taxon>
        <taxon>Lycopodiopsida</taxon>
        <taxon>Lycopodiales</taxon>
        <taxon>Lycopodiaceae</taxon>
        <taxon>Lycopodioideae</taxon>
        <taxon>Diphasiastrum</taxon>
    </lineage>
</organism>
<reference evidence="2" key="1">
    <citation type="journal article" date="2024" name="Proc. Natl. Acad. Sci. U.S.A.">
        <title>Extraordinary preservation of gene collinearity over three hundred million years revealed in homosporous lycophytes.</title>
        <authorList>
            <person name="Li C."/>
            <person name="Wickell D."/>
            <person name="Kuo L.Y."/>
            <person name="Chen X."/>
            <person name="Nie B."/>
            <person name="Liao X."/>
            <person name="Peng D."/>
            <person name="Ji J."/>
            <person name="Jenkins J."/>
            <person name="Williams M."/>
            <person name="Shu S."/>
            <person name="Plott C."/>
            <person name="Barry K."/>
            <person name="Rajasekar S."/>
            <person name="Grimwood J."/>
            <person name="Han X."/>
            <person name="Sun S."/>
            <person name="Hou Z."/>
            <person name="He W."/>
            <person name="Dai G."/>
            <person name="Sun C."/>
            <person name="Schmutz J."/>
            <person name="Leebens-Mack J.H."/>
            <person name="Li F.W."/>
            <person name="Wang L."/>
        </authorList>
    </citation>
    <scope>NUCLEOTIDE SEQUENCE [LARGE SCALE GENOMIC DNA]</scope>
    <source>
        <strain evidence="2">cv. PW_Plant_1</strain>
    </source>
</reference>
<sequence length="418" mass="47334">MVGCSSLRIESNILRVSQESNISKLKCFLLFTSDSSSSSEAAFIFIHKMAAAAVETKRSTDDNILRNSKYLKGVQYLVEKGVKQIPDAYIQPPHPRVNITKFECSNEVPVIDLAGLRDDGRRSEVVAEIKNASERWGFFQVINHGVPVPVIERMMDVSRRFHELPTEEKMMYHVADPSEFLSRTHRFQTIFNAEKQTVLEWRDSLDQECYPPPDDDKWLKNPIDYRDAAMDYSGEVRKLAKLLLAFMSEGLNLSSENLEKCLGDEFKQTFLINHYPPCPNPELVLGVNSHSDPSALTVLLQDEIGGLQVFHEGNWFDVKPLANAFVINVGDEVEVLSNGIYKSVAHRAIRRIGDSARISIPTFCLPSMEAKIGPIAELTKTNPPLYKEHLFSEVVSHFRSEYYDGKSCLDNFKLPTKT</sequence>
<dbReference type="EMBL" id="CM055099">
    <property type="protein sequence ID" value="KAJ7545944.1"/>
    <property type="molecule type" value="Genomic_DNA"/>
</dbReference>
<proteinExistence type="predicted"/>
<evidence type="ECO:0000313" key="2">
    <source>
        <dbReference type="Proteomes" id="UP001162992"/>
    </source>
</evidence>
<name>A0ACC2CVB5_DIPCM</name>
<keyword evidence="2" id="KW-1185">Reference proteome</keyword>
<comment type="caution">
    <text evidence="1">The sequence shown here is derived from an EMBL/GenBank/DDBJ whole genome shotgun (WGS) entry which is preliminary data.</text>
</comment>
<evidence type="ECO:0000313" key="1">
    <source>
        <dbReference type="EMBL" id="KAJ7545944.1"/>
    </source>
</evidence>